<dbReference type="NCBIfam" id="TIGR02266">
    <property type="entry name" value="gmx_TIGR02266"/>
    <property type="match status" value="1"/>
</dbReference>
<dbReference type="OrthoDB" id="5296136at2"/>
<evidence type="ECO:0000313" key="3">
    <source>
        <dbReference type="Proteomes" id="UP000192907"/>
    </source>
</evidence>
<keyword evidence="3" id="KW-1185">Reference proteome</keyword>
<evidence type="ECO:0000259" key="1">
    <source>
        <dbReference type="Pfam" id="PF07238"/>
    </source>
</evidence>
<protein>
    <submittedName>
        <fullName evidence="2">Type IV pilus assembly protein PilZ</fullName>
    </submittedName>
</protein>
<proteinExistence type="predicted"/>
<dbReference type="Pfam" id="PF07238">
    <property type="entry name" value="PilZ"/>
    <property type="match status" value="1"/>
</dbReference>
<reference evidence="3" key="1">
    <citation type="submission" date="2017-04" db="EMBL/GenBank/DDBJ databases">
        <authorList>
            <person name="Varghese N."/>
            <person name="Submissions S."/>
        </authorList>
    </citation>
    <scope>NUCLEOTIDE SEQUENCE [LARGE SCALE GENOMIC DNA]</scope>
    <source>
        <strain evidence="3">RKEM611</strain>
    </source>
</reference>
<evidence type="ECO:0000313" key="2">
    <source>
        <dbReference type="EMBL" id="SMF54930.1"/>
    </source>
</evidence>
<dbReference type="InterPro" id="IPR011752">
    <property type="entry name" value="PilV_Myxo-type"/>
</dbReference>
<feature type="domain" description="PilZ" evidence="1">
    <location>
        <begin position="8"/>
        <end position="110"/>
    </location>
</feature>
<dbReference type="AlphaFoldDB" id="A0A1Y6CAZ2"/>
<dbReference type="Proteomes" id="UP000192907">
    <property type="component" value="Unassembled WGS sequence"/>
</dbReference>
<dbReference type="STRING" id="1513793.SAMN06296036_11759"/>
<organism evidence="2 3">
    <name type="scientific">Pseudobacteriovorax antillogorgiicola</name>
    <dbReference type="NCBI Taxonomy" id="1513793"/>
    <lineage>
        <taxon>Bacteria</taxon>
        <taxon>Pseudomonadati</taxon>
        <taxon>Bdellovibrionota</taxon>
        <taxon>Oligoflexia</taxon>
        <taxon>Oligoflexales</taxon>
        <taxon>Pseudobacteriovoracaceae</taxon>
        <taxon>Pseudobacteriovorax</taxon>
    </lineage>
</organism>
<dbReference type="RefSeq" id="WP_132322108.1">
    <property type="nucleotide sequence ID" value="NZ_FWZT01000017.1"/>
</dbReference>
<dbReference type="GO" id="GO:0035438">
    <property type="term" value="F:cyclic-di-GMP binding"/>
    <property type="evidence" value="ECO:0007669"/>
    <property type="project" value="InterPro"/>
</dbReference>
<sequence length="124" mass="13769">MAGKKDDRINQRIPIQLLVDYRSPNGSYLFDFCRDLGTGGVFIETSKPLDMGSEVKLTFTLPDSKETLEASGKVIWVQTALPEKDLASGMGVQFDEFSADQRKTMENFIERYHGGDSGESTKPA</sequence>
<dbReference type="Gene3D" id="2.40.10.220">
    <property type="entry name" value="predicted glycosyltransferase like domains"/>
    <property type="match status" value="1"/>
</dbReference>
<dbReference type="SUPFAM" id="SSF141371">
    <property type="entry name" value="PilZ domain-like"/>
    <property type="match status" value="1"/>
</dbReference>
<accession>A0A1Y6CAZ2</accession>
<dbReference type="InterPro" id="IPR009875">
    <property type="entry name" value="PilZ_domain"/>
</dbReference>
<gene>
    <name evidence="2" type="ORF">SAMN06296036_11759</name>
</gene>
<dbReference type="EMBL" id="FWZT01000017">
    <property type="protein sequence ID" value="SMF54930.1"/>
    <property type="molecule type" value="Genomic_DNA"/>
</dbReference>
<name>A0A1Y6CAZ2_9BACT</name>